<dbReference type="GO" id="GO:0007155">
    <property type="term" value="P:cell adhesion"/>
    <property type="evidence" value="ECO:0007669"/>
    <property type="project" value="TreeGrafter"/>
</dbReference>
<dbReference type="EMBL" id="SCEB01215501">
    <property type="protein sequence ID" value="RXM29235.1"/>
    <property type="molecule type" value="Genomic_DNA"/>
</dbReference>
<dbReference type="GO" id="GO:0045597">
    <property type="term" value="P:positive regulation of cell differentiation"/>
    <property type="evidence" value="ECO:0007669"/>
    <property type="project" value="TreeGrafter"/>
</dbReference>
<sequence length="346" mass="37999">MQSLIVTVLGILCRWREEDEAQQLTSRPDGAAEPGQGGDWQLPHPGGHPSTFRQYGRTRATEGPIPKTGADKQRLATDLEREARRAYVNAAAQEQEEQAWFIEAMAPVFPQITNPGLRDGVYPGSPPRHHCSCIVALTTLVRAQSNGQLAAPKAGAGSPERRQFCHWPCKCSIKPLCAPGVSLVKDGCGCCKMCAKQVGEICNEAEVCDPHKGMYCDYSTDRPRFEVGVCAYMMGVGCELNGVFYNNGQTFQPSPLYKCTCVAGAIGCMPAFDQGIAAKPAQLSVANDPRKHQQDTTYRAMPDTKRKNLPAKDPATETREANSFWLYKQAKLQTHVLWSLQRQALL</sequence>
<name>A0A444U267_ACIRT</name>
<dbReference type="GO" id="GO:0008201">
    <property type="term" value="F:heparin binding"/>
    <property type="evidence" value="ECO:0007669"/>
    <property type="project" value="TreeGrafter"/>
</dbReference>
<dbReference type="AlphaFoldDB" id="A0A444U267"/>
<dbReference type="Gene3D" id="2.10.70.10">
    <property type="entry name" value="Complement Module, domain 1"/>
    <property type="match status" value="1"/>
</dbReference>
<dbReference type="PANTHER" id="PTHR11348">
    <property type="entry name" value="CONNECTIVE TISSUE GROWTH FACTOR-RELATED"/>
    <property type="match status" value="1"/>
</dbReference>
<feature type="domain" description="IGFBP N-terminal" evidence="4">
    <location>
        <begin position="161"/>
        <end position="233"/>
    </location>
</feature>
<dbReference type="GO" id="GO:0007165">
    <property type="term" value="P:signal transduction"/>
    <property type="evidence" value="ECO:0007669"/>
    <property type="project" value="TreeGrafter"/>
</dbReference>
<dbReference type="SUPFAM" id="SSF57184">
    <property type="entry name" value="Growth factor receptor domain"/>
    <property type="match status" value="1"/>
</dbReference>
<dbReference type="PROSITE" id="PS00222">
    <property type="entry name" value="IGFBP_N_1"/>
    <property type="match status" value="1"/>
</dbReference>
<evidence type="ECO:0000256" key="1">
    <source>
        <dbReference type="ARBA" id="ARBA00022729"/>
    </source>
</evidence>
<keyword evidence="1" id="KW-0732">Signal</keyword>
<dbReference type="GO" id="GO:0031012">
    <property type="term" value="C:extracellular matrix"/>
    <property type="evidence" value="ECO:0007669"/>
    <property type="project" value="TreeGrafter"/>
</dbReference>
<evidence type="ECO:0000256" key="3">
    <source>
        <dbReference type="SAM" id="MobiDB-lite"/>
    </source>
</evidence>
<dbReference type="SMART" id="SM00121">
    <property type="entry name" value="IB"/>
    <property type="match status" value="1"/>
</dbReference>
<dbReference type="Pfam" id="PF00219">
    <property type="entry name" value="IGFBP"/>
    <property type="match status" value="1"/>
</dbReference>
<dbReference type="InterPro" id="IPR000867">
    <property type="entry name" value="IGFBP-like"/>
</dbReference>
<keyword evidence="6" id="KW-1185">Reference proteome</keyword>
<evidence type="ECO:0000313" key="5">
    <source>
        <dbReference type="EMBL" id="RXM29235.1"/>
    </source>
</evidence>
<feature type="region of interest" description="Disordered" evidence="3">
    <location>
        <begin position="20"/>
        <end position="73"/>
    </location>
</feature>
<dbReference type="GO" id="GO:0005178">
    <property type="term" value="F:integrin binding"/>
    <property type="evidence" value="ECO:0007669"/>
    <property type="project" value="TreeGrafter"/>
</dbReference>
<accession>A0A444U267</accession>
<protein>
    <submittedName>
        <fullName evidence="5">WNT1-inducible-signaling pathway protein 3</fullName>
    </submittedName>
</protein>
<dbReference type="Proteomes" id="UP000289886">
    <property type="component" value="Unassembled WGS sequence"/>
</dbReference>
<dbReference type="SUPFAM" id="SSF57603">
    <property type="entry name" value="FnI-like domain"/>
    <property type="match status" value="1"/>
</dbReference>
<organism evidence="5 6">
    <name type="scientific">Acipenser ruthenus</name>
    <name type="common">Sterlet sturgeon</name>
    <dbReference type="NCBI Taxonomy" id="7906"/>
    <lineage>
        <taxon>Eukaryota</taxon>
        <taxon>Metazoa</taxon>
        <taxon>Chordata</taxon>
        <taxon>Craniata</taxon>
        <taxon>Vertebrata</taxon>
        <taxon>Euteleostomi</taxon>
        <taxon>Actinopterygii</taxon>
        <taxon>Chondrostei</taxon>
        <taxon>Acipenseriformes</taxon>
        <taxon>Acipenseridae</taxon>
        <taxon>Acipenser</taxon>
    </lineage>
</organism>
<proteinExistence type="predicted"/>
<dbReference type="PANTHER" id="PTHR11348:SF3">
    <property type="entry name" value="CELLULAR COMMUNICATION NETWORK FACTOR 6"/>
    <property type="match status" value="1"/>
</dbReference>
<dbReference type="InterPro" id="IPR017891">
    <property type="entry name" value="Insulin_GF-bd_Cys-rich_CS"/>
</dbReference>
<dbReference type="InterPro" id="IPR050941">
    <property type="entry name" value="CCN"/>
</dbReference>
<keyword evidence="2" id="KW-1015">Disulfide bond</keyword>
<evidence type="ECO:0000259" key="4">
    <source>
        <dbReference type="PROSITE" id="PS51323"/>
    </source>
</evidence>
<dbReference type="InterPro" id="IPR009030">
    <property type="entry name" value="Growth_fac_rcpt_cys_sf"/>
</dbReference>
<dbReference type="PROSITE" id="PS51323">
    <property type="entry name" value="IGFBP_N_2"/>
    <property type="match status" value="1"/>
</dbReference>
<evidence type="ECO:0000256" key="2">
    <source>
        <dbReference type="ARBA" id="ARBA00023157"/>
    </source>
</evidence>
<evidence type="ECO:0000313" key="6">
    <source>
        <dbReference type="Proteomes" id="UP000289886"/>
    </source>
</evidence>
<reference evidence="5 6" key="1">
    <citation type="submission" date="2019-01" db="EMBL/GenBank/DDBJ databases">
        <title>Draft Genome and Complete Hox-Cluster Characterization of the Sterlet Sturgeon (Acipenser ruthenus).</title>
        <authorList>
            <person name="Wei Q."/>
        </authorList>
    </citation>
    <scope>NUCLEOTIDE SEQUENCE [LARGE SCALE GENOMIC DNA]</scope>
    <source>
        <strain evidence="5">WHYD16114868_AA</strain>
        <tissue evidence="5">Blood</tissue>
    </source>
</reference>
<dbReference type="GO" id="GO:0005615">
    <property type="term" value="C:extracellular space"/>
    <property type="evidence" value="ECO:0007669"/>
    <property type="project" value="TreeGrafter"/>
</dbReference>
<comment type="caution">
    <text evidence="5">The sequence shown here is derived from an EMBL/GenBank/DDBJ whole genome shotgun (WGS) entry which is preliminary data.</text>
</comment>
<gene>
    <name evidence="5" type="ORF">EOD39_8996</name>
</gene>